<dbReference type="Proteomes" id="UP000076967">
    <property type="component" value="Unassembled WGS sequence"/>
</dbReference>
<dbReference type="EMBL" id="LVJH01000017">
    <property type="protein sequence ID" value="OAB42958.1"/>
    <property type="molecule type" value="Genomic_DNA"/>
</dbReference>
<comment type="caution">
    <text evidence="3">The sequence shown here is derived from an EMBL/GenBank/DDBJ whole genome shotgun (WGS) entry which is preliminary data.</text>
</comment>
<dbReference type="AlphaFoldDB" id="A0A162KAJ9"/>
<gene>
    <name evidence="3" type="ORF">PGLA_10915</name>
</gene>
<keyword evidence="2" id="KW-0472">Membrane</keyword>
<keyword evidence="4" id="KW-1185">Reference proteome</keyword>
<sequence length="633" mass="70283">MPPRFKYISEKILLIQHMIKEERGSALVMVLFIVLIFTILGTAVLSATIGGATRATTRENDVQSLHLTEKSLDEAAAYITSQLNGLKDIHPEQLENTIKDYLAVLNLKNSDLNVNTDFSAATGKIKSITYDRMDSQLDKHAINYYITITGEAIVNGVKREMKRELIIDTYPDFLKYALGSGGGVINGNTDVKGNLVINGAASIQGNIYAGNELVIRKTANYVYNKNLFNKSTLYPVLTGEAHVQSLDHVFYSESSSSNDKPVKNKGIDTSEEAIQVKNRFQEILGLNSLDKVVIKNKSKFVEINVDESFVDKVVEAALPNASPSERNSERNTIRGKFSEIGTSLIEWIGKEPPYVSVFEQLEKPIKPTKPTEPSYPVVETEENLNKYKELLTIFEEEMRIYEIELAKYEAKLEKVLNRSGSAIFNGNMLVDNLEYKGITFTESAKASSKWFIVKGNLTIDNFEEATLNIRGNILVTGNVTIRGNVSFDSTMFVLGKTTVEDAVISGLDGKELVLISKGPILINRYDKFSDTPVDLKGFFYTEGSAELYGVGSIFRLHGGFFANGELTINAVLGKVKDGPMELAIDPQEGMGQMRRFEVIYDPDIYKHQMAGLPRVQQVNVRVGPIQLVSNSGN</sequence>
<evidence type="ECO:0000313" key="4">
    <source>
        <dbReference type="Proteomes" id="UP000076967"/>
    </source>
</evidence>
<accession>A0A162KAJ9</accession>
<organism evidence="3 4">
    <name type="scientific">Paenibacillus glacialis</name>
    <dbReference type="NCBI Taxonomy" id="494026"/>
    <lineage>
        <taxon>Bacteria</taxon>
        <taxon>Bacillati</taxon>
        <taxon>Bacillota</taxon>
        <taxon>Bacilli</taxon>
        <taxon>Bacillales</taxon>
        <taxon>Paenibacillaceae</taxon>
        <taxon>Paenibacillus</taxon>
    </lineage>
</organism>
<proteinExistence type="predicted"/>
<dbReference type="OrthoDB" id="2349072at2"/>
<protein>
    <recommendedName>
        <fullName evidence="5">Type 4 fimbrial biogenesis protein PilX N-terminal domain-containing protein</fullName>
    </recommendedName>
</protein>
<feature type="coiled-coil region" evidence="1">
    <location>
        <begin position="377"/>
        <end position="418"/>
    </location>
</feature>
<keyword evidence="2" id="KW-0812">Transmembrane</keyword>
<evidence type="ECO:0000256" key="1">
    <source>
        <dbReference type="SAM" id="Coils"/>
    </source>
</evidence>
<evidence type="ECO:0000313" key="3">
    <source>
        <dbReference type="EMBL" id="OAB42958.1"/>
    </source>
</evidence>
<evidence type="ECO:0008006" key="5">
    <source>
        <dbReference type="Google" id="ProtNLM"/>
    </source>
</evidence>
<reference evidence="3 4" key="1">
    <citation type="submission" date="2016-03" db="EMBL/GenBank/DDBJ databases">
        <title>Draft genome sequence of Paenibacillus glacialis DSM 22343.</title>
        <authorList>
            <person name="Shin S.-K."/>
            <person name="Yi H."/>
        </authorList>
    </citation>
    <scope>NUCLEOTIDE SEQUENCE [LARGE SCALE GENOMIC DNA]</scope>
    <source>
        <strain evidence="3 4">DSM 22343</strain>
    </source>
</reference>
<name>A0A162KAJ9_9BACL</name>
<feature type="transmembrane region" description="Helical" evidence="2">
    <location>
        <begin position="26"/>
        <end position="49"/>
    </location>
</feature>
<dbReference type="STRING" id="494026.PGLA_10915"/>
<keyword evidence="1" id="KW-0175">Coiled coil</keyword>
<evidence type="ECO:0000256" key="2">
    <source>
        <dbReference type="SAM" id="Phobius"/>
    </source>
</evidence>
<dbReference type="RefSeq" id="WP_068532446.1">
    <property type="nucleotide sequence ID" value="NZ_LVJH01000017.1"/>
</dbReference>
<keyword evidence="2" id="KW-1133">Transmembrane helix</keyword>